<dbReference type="SUPFAM" id="SSF46689">
    <property type="entry name" value="Homeodomain-like"/>
    <property type="match status" value="1"/>
</dbReference>
<feature type="DNA-binding region" description="H-T-H motif" evidence="2">
    <location>
        <begin position="25"/>
        <end position="44"/>
    </location>
</feature>
<dbReference type="PATRIC" id="fig|1003195.11.peg.5520"/>
<protein>
    <submittedName>
        <fullName evidence="4">Putative tetR family transcriptional regulator</fullName>
    </submittedName>
</protein>
<dbReference type="PROSITE" id="PS50977">
    <property type="entry name" value="HTH_TETR_2"/>
    <property type="match status" value="1"/>
</dbReference>
<gene>
    <name evidence="4" type="ordered locus">SCATT_40630</name>
</gene>
<evidence type="ECO:0000256" key="1">
    <source>
        <dbReference type="ARBA" id="ARBA00023125"/>
    </source>
</evidence>
<feature type="domain" description="HTH tetR-type" evidence="3">
    <location>
        <begin position="2"/>
        <end position="62"/>
    </location>
</feature>
<dbReference type="KEGG" id="sct:SCAT_4073"/>
<proteinExistence type="predicted"/>
<dbReference type="HOGENOM" id="CLU_088557_1_0_11"/>
<dbReference type="PRINTS" id="PR00455">
    <property type="entry name" value="HTHTETR"/>
</dbReference>
<dbReference type="Gene3D" id="1.10.357.10">
    <property type="entry name" value="Tetracycline Repressor, domain 2"/>
    <property type="match status" value="1"/>
</dbReference>
<dbReference type="InterPro" id="IPR009057">
    <property type="entry name" value="Homeodomain-like_sf"/>
</dbReference>
<dbReference type="AlphaFoldDB" id="F8K4S1"/>
<dbReference type="Proteomes" id="UP000007842">
    <property type="component" value="Chromosome"/>
</dbReference>
<accession>G8WXC4</accession>
<accession>F8K4S1</accession>
<evidence type="ECO:0000256" key="2">
    <source>
        <dbReference type="PROSITE-ProRule" id="PRU00335"/>
    </source>
</evidence>
<dbReference type="eggNOG" id="COG1309">
    <property type="taxonomic scope" value="Bacteria"/>
</dbReference>
<dbReference type="Pfam" id="PF00440">
    <property type="entry name" value="TetR_N"/>
    <property type="match status" value="1"/>
</dbReference>
<dbReference type="RefSeq" id="WP_014144786.1">
    <property type="nucleotide sequence ID" value="NC_016111.1"/>
</dbReference>
<evidence type="ECO:0000313" key="5">
    <source>
        <dbReference type="Proteomes" id="UP000007842"/>
    </source>
</evidence>
<keyword evidence="5" id="KW-1185">Reference proteome</keyword>
<dbReference type="KEGG" id="scy:SCATT_40630"/>
<organism evidence="4 5">
    <name type="scientific">Streptantibioticus cattleyicolor (strain ATCC 35852 / DSM 46488 / JCM 4925 / NBRC 14057 / NRRL 8057)</name>
    <name type="common">Streptomyces cattleya</name>
    <dbReference type="NCBI Taxonomy" id="1003195"/>
    <lineage>
        <taxon>Bacteria</taxon>
        <taxon>Bacillati</taxon>
        <taxon>Actinomycetota</taxon>
        <taxon>Actinomycetes</taxon>
        <taxon>Kitasatosporales</taxon>
        <taxon>Streptomycetaceae</taxon>
        <taxon>Streptantibioticus</taxon>
    </lineage>
</organism>
<sequence>MPAARELLLQAALTALSTRPWGQVRMVEVAAEAGVSRQTLYNEFGSKDGLARALGRREAETFLGGFERTLAAARRRGADCAECFAAGTAFALRAARRSPLARDALTGCPGARLPAAPELSGLAAALPHRAAGALAPEAAGPPWVCEAAVRLAVSYVAHPAPSDEDACARVARLVRALT</sequence>
<dbReference type="STRING" id="1003195.SCATT_40630"/>
<evidence type="ECO:0000313" key="4">
    <source>
        <dbReference type="EMBL" id="AEW96434.1"/>
    </source>
</evidence>
<keyword evidence="1 2" id="KW-0238">DNA-binding</keyword>
<dbReference type="OrthoDB" id="4371863at2"/>
<dbReference type="EMBL" id="CP003219">
    <property type="protein sequence ID" value="AEW96434.1"/>
    <property type="molecule type" value="Genomic_DNA"/>
</dbReference>
<name>F8K4S1_STREN</name>
<evidence type="ECO:0000259" key="3">
    <source>
        <dbReference type="PROSITE" id="PS50977"/>
    </source>
</evidence>
<dbReference type="InterPro" id="IPR001647">
    <property type="entry name" value="HTH_TetR"/>
</dbReference>
<reference evidence="5" key="1">
    <citation type="submission" date="2011-12" db="EMBL/GenBank/DDBJ databases">
        <title>Complete genome sequence of Streptomyces cattleya strain DSM 46488.</title>
        <authorList>
            <person name="Ou H.-Y."/>
            <person name="Li P."/>
            <person name="Zhao C."/>
            <person name="O'Hagan D."/>
            <person name="Deng Z."/>
        </authorList>
    </citation>
    <scope>NUCLEOTIDE SEQUENCE [LARGE SCALE GENOMIC DNA]</scope>
    <source>
        <strain evidence="5">ATCC 35852 / DSM 46488 / JCM 4925 / NBRC 14057 / NRRL 8057</strain>
    </source>
</reference>
<dbReference type="GO" id="GO:0003677">
    <property type="term" value="F:DNA binding"/>
    <property type="evidence" value="ECO:0007669"/>
    <property type="project" value="UniProtKB-UniRule"/>
</dbReference>